<dbReference type="InterPro" id="IPR030963">
    <property type="entry name" value="DHQ_synth_fam"/>
</dbReference>
<comment type="function">
    <text evidence="3">Catalyzes the conversion of 3-deoxy-D-arabino-heptulosonate 7-phosphate (DAHP) to dehydroquinate (DHQ).</text>
</comment>
<comment type="caution">
    <text evidence="13">The sequence shown here is derived from an EMBL/GenBank/DDBJ whole genome shotgun (WGS) entry which is preliminary data.</text>
</comment>
<dbReference type="NCBIfam" id="TIGR01357">
    <property type="entry name" value="aroB"/>
    <property type="match status" value="1"/>
</dbReference>
<evidence type="ECO:0000256" key="6">
    <source>
        <dbReference type="ARBA" id="ARBA00022833"/>
    </source>
</evidence>
<dbReference type="InterPro" id="IPR030960">
    <property type="entry name" value="DHQS/DOIS_N"/>
</dbReference>
<evidence type="ECO:0000256" key="10">
    <source>
        <dbReference type="NCBIfam" id="TIGR01357"/>
    </source>
</evidence>
<dbReference type="InterPro" id="IPR050071">
    <property type="entry name" value="Dehydroquinate_synthase"/>
</dbReference>
<evidence type="ECO:0000256" key="2">
    <source>
        <dbReference type="ARBA" id="ARBA00001941"/>
    </source>
</evidence>
<dbReference type="Gene3D" id="3.40.50.1970">
    <property type="match status" value="1"/>
</dbReference>
<dbReference type="Pfam" id="PF24621">
    <property type="entry name" value="DHQS_C"/>
    <property type="match status" value="1"/>
</dbReference>
<evidence type="ECO:0000256" key="9">
    <source>
        <dbReference type="ARBA" id="ARBA00023285"/>
    </source>
</evidence>
<evidence type="ECO:0000256" key="5">
    <source>
        <dbReference type="ARBA" id="ARBA00022741"/>
    </source>
</evidence>
<evidence type="ECO:0000259" key="12">
    <source>
        <dbReference type="Pfam" id="PF24621"/>
    </source>
</evidence>
<name>A0ABU2YAL2_9FLAO</name>
<evidence type="ECO:0000256" key="7">
    <source>
        <dbReference type="ARBA" id="ARBA00023027"/>
    </source>
</evidence>
<reference evidence="13 14" key="1">
    <citation type="submission" date="2023-09" db="EMBL/GenBank/DDBJ databases">
        <authorList>
            <person name="Rey-Velasco X."/>
        </authorList>
    </citation>
    <scope>NUCLEOTIDE SEQUENCE [LARGE SCALE GENOMIC DNA]</scope>
    <source>
        <strain evidence="13 14">W242</strain>
    </source>
</reference>
<dbReference type="GO" id="GO:0003856">
    <property type="term" value="F:3-dehydroquinate synthase activity"/>
    <property type="evidence" value="ECO:0007669"/>
    <property type="project" value="UniProtKB-EC"/>
</dbReference>
<accession>A0ABU2YAL2</accession>
<dbReference type="InterPro" id="IPR016037">
    <property type="entry name" value="DHQ_synth_AroB"/>
</dbReference>
<evidence type="ECO:0000256" key="3">
    <source>
        <dbReference type="ARBA" id="ARBA00003485"/>
    </source>
</evidence>
<dbReference type="Pfam" id="PF01761">
    <property type="entry name" value="DHQ_synthase"/>
    <property type="match status" value="1"/>
</dbReference>
<gene>
    <name evidence="13" type="primary">aroB</name>
    <name evidence="13" type="ORF">RM538_02680</name>
</gene>
<keyword evidence="7" id="KW-0520">NAD</keyword>
<evidence type="ECO:0000313" key="13">
    <source>
        <dbReference type="EMBL" id="MDT0554891.1"/>
    </source>
</evidence>
<evidence type="ECO:0000256" key="4">
    <source>
        <dbReference type="ARBA" id="ARBA00022723"/>
    </source>
</evidence>
<keyword evidence="6" id="KW-0862">Zinc</keyword>
<dbReference type="PANTHER" id="PTHR43622">
    <property type="entry name" value="3-DEHYDROQUINATE SYNTHASE"/>
    <property type="match status" value="1"/>
</dbReference>
<keyword evidence="8 13" id="KW-0456">Lyase</keyword>
<proteinExistence type="predicted"/>
<dbReference type="PIRSF" id="PIRSF001455">
    <property type="entry name" value="DHQ_synth"/>
    <property type="match status" value="1"/>
</dbReference>
<keyword evidence="14" id="KW-1185">Reference proteome</keyword>
<sequence>MRGLTKIEGGIYEAMEGYEAIRSFIKSYNPSTTFVLVDNHTKKVCLPYFLDKLSIEKKIVVLEMPNGENHKNIKTCLQLWQELSNKGADRKSLLLNLGGGVVTDLGGFIACTFKRGIQFINIPTTLLAMVDASVGGKNGVDLGSLKNQIGVIKQPNFVIIDTEYLKTLSETETRSGFAEIIKHGLITSKSYWNKAINYFIVTEEEQKNIIWESIKIKNKVVTKDPLEKGVRKTLNYGHTLGHAIESYYLTHREKRLLHGEAIAVGMILANFISSELLQFPKTILEETSDKIISIFGKVTFNDSAISEIIKLLIHDKKNVNGEVRFVLLTNFGEVKTDCKVPNSLIHKAFEYYKNL</sequence>
<keyword evidence="4" id="KW-0479">Metal-binding</keyword>
<evidence type="ECO:0000313" key="14">
    <source>
        <dbReference type="Proteomes" id="UP001254488"/>
    </source>
</evidence>
<feature type="domain" description="3-dehydroquinate synthase N-terminal" evidence="11">
    <location>
        <begin position="63"/>
        <end position="174"/>
    </location>
</feature>
<dbReference type="EMBL" id="JAVRHZ010000001">
    <property type="protein sequence ID" value="MDT0554891.1"/>
    <property type="molecule type" value="Genomic_DNA"/>
</dbReference>
<organism evidence="13 14">
    <name type="scientific">Patiriisocius hiemis</name>
    <dbReference type="NCBI Taxonomy" id="3075604"/>
    <lineage>
        <taxon>Bacteria</taxon>
        <taxon>Pseudomonadati</taxon>
        <taxon>Bacteroidota</taxon>
        <taxon>Flavobacteriia</taxon>
        <taxon>Flavobacteriales</taxon>
        <taxon>Flavobacteriaceae</taxon>
        <taxon>Patiriisocius</taxon>
    </lineage>
</organism>
<dbReference type="Proteomes" id="UP001254488">
    <property type="component" value="Unassembled WGS sequence"/>
</dbReference>
<protein>
    <recommendedName>
        <fullName evidence="10">3-dehydroquinate synthase</fullName>
        <ecNumber evidence="10">4.2.3.4</ecNumber>
    </recommendedName>
</protein>
<comment type="cofactor">
    <cofactor evidence="2">
        <name>Co(2+)</name>
        <dbReference type="ChEBI" id="CHEBI:48828"/>
    </cofactor>
</comment>
<feature type="domain" description="3-dehydroquinate synthase C-terminal" evidence="12">
    <location>
        <begin position="176"/>
        <end position="318"/>
    </location>
</feature>
<dbReference type="RefSeq" id="WP_311331848.1">
    <property type="nucleotide sequence ID" value="NZ_JAVRHZ010000001.1"/>
</dbReference>
<evidence type="ECO:0000256" key="8">
    <source>
        <dbReference type="ARBA" id="ARBA00023239"/>
    </source>
</evidence>
<dbReference type="CDD" id="cd08195">
    <property type="entry name" value="DHQS"/>
    <property type="match status" value="1"/>
</dbReference>
<dbReference type="EC" id="4.2.3.4" evidence="10"/>
<evidence type="ECO:0000256" key="1">
    <source>
        <dbReference type="ARBA" id="ARBA00001911"/>
    </source>
</evidence>
<dbReference type="Gene3D" id="1.20.1090.10">
    <property type="entry name" value="Dehydroquinate synthase-like - alpha domain"/>
    <property type="match status" value="1"/>
</dbReference>
<dbReference type="PANTHER" id="PTHR43622:SF1">
    <property type="entry name" value="3-DEHYDROQUINATE SYNTHASE"/>
    <property type="match status" value="1"/>
</dbReference>
<keyword evidence="5" id="KW-0547">Nucleotide-binding</keyword>
<dbReference type="InterPro" id="IPR056179">
    <property type="entry name" value="DHQS_C"/>
</dbReference>
<keyword evidence="9" id="KW-0170">Cobalt</keyword>
<comment type="cofactor">
    <cofactor evidence="1">
        <name>NAD(+)</name>
        <dbReference type="ChEBI" id="CHEBI:57540"/>
    </cofactor>
</comment>
<dbReference type="SUPFAM" id="SSF56796">
    <property type="entry name" value="Dehydroquinate synthase-like"/>
    <property type="match status" value="1"/>
</dbReference>
<evidence type="ECO:0000259" key="11">
    <source>
        <dbReference type="Pfam" id="PF01761"/>
    </source>
</evidence>